<keyword evidence="2" id="KW-1185">Reference proteome</keyword>
<feature type="non-terminal residue" evidence="1">
    <location>
        <position position="125"/>
    </location>
</feature>
<organism evidence="1 2">
    <name type="scientific">Botrytis fragariae</name>
    <dbReference type="NCBI Taxonomy" id="1964551"/>
    <lineage>
        <taxon>Eukaryota</taxon>
        <taxon>Fungi</taxon>
        <taxon>Dikarya</taxon>
        <taxon>Ascomycota</taxon>
        <taxon>Pezizomycotina</taxon>
        <taxon>Leotiomycetes</taxon>
        <taxon>Helotiales</taxon>
        <taxon>Sclerotiniaceae</taxon>
        <taxon>Botrytis</taxon>
    </lineage>
</organism>
<dbReference type="EMBL" id="JABFCT010000026">
    <property type="protein sequence ID" value="KAF5867791.1"/>
    <property type="molecule type" value="Genomic_DNA"/>
</dbReference>
<dbReference type="Proteomes" id="UP000531561">
    <property type="component" value="Unassembled WGS sequence"/>
</dbReference>
<evidence type="ECO:0000313" key="1">
    <source>
        <dbReference type="EMBL" id="KAF5867791.1"/>
    </source>
</evidence>
<gene>
    <name evidence="1" type="ORF">Bfra_006989</name>
</gene>
<protein>
    <submittedName>
        <fullName evidence="1">Uncharacterized protein</fullName>
    </submittedName>
</protein>
<proteinExistence type="predicted"/>
<sequence>IQKIQKLRELFSISHTSSIDHDTVVDDDKTSTECNGLINNQWVIKFKLHNRVGMYPYILISEHKVKSVITGSHSDQVSVRMDRVESNELHEIRTERLNRFVQWYLFPPVHVRTLPNTKKNLNGAS</sequence>
<dbReference type="RefSeq" id="XP_037186740.1">
    <property type="nucleotide sequence ID" value="XM_037337360.1"/>
</dbReference>
<accession>A0A8H6AHI9</accession>
<reference evidence="1 2" key="1">
    <citation type="journal article" date="2020" name="Phytopathology">
        <title>A high-quality genome resource of Botrytis fragariae, a new and rapidly spreading fungal pathogen causing strawberry gray mold in the U.S.A.</title>
        <authorList>
            <person name="Wu Y."/>
            <person name="Saski C.A."/>
            <person name="Schnabel G."/>
            <person name="Xiao S."/>
            <person name="Hu M."/>
        </authorList>
    </citation>
    <scope>NUCLEOTIDE SEQUENCE [LARGE SCALE GENOMIC DNA]</scope>
    <source>
        <strain evidence="1 2">BVB16</strain>
    </source>
</reference>
<dbReference type="AlphaFoldDB" id="A0A8H6AHI9"/>
<name>A0A8H6AHI9_9HELO</name>
<comment type="caution">
    <text evidence="1">The sequence shown here is derived from an EMBL/GenBank/DDBJ whole genome shotgun (WGS) entry which is preliminary data.</text>
</comment>
<dbReference type="OrthoDB" id="10461608at2759"/>
<evidence type="ECO:0000313" key="2">
    <source>
        <dbReference type="Proteomes" id="UP000531561"/>
    </source>
</evidence>
<dbReference type="GeneID" id="59261052"/>